<sequence length="97" mass="10515">MNVSSLTRFKIDTFDPMGATFARPWYIQEAELDDDALRKFTSALSPRGPGPQAAVEAAGADENPLFGSFTGAVNFARVAARAKEFEKKSKTDAESPE</sequence>
<protein>
    <submittedName>
        <fullName evidence="1">Uncharacterized protein</fullName>
    </submittedName>
</protein>
<reference evidence="1 2" key="1">
    <citation type="submission" date="2008-07" db="EMBL/GenBank/DDBJ databases">
        <authorList>
            <person name="El-Sayed N."/>
            <person name="Caler E."/>
            <person name="Inman J."/>
            <person name="Amedeo P."/>
            <person name="Hass B."/>
            <person name="Wortman J."/>
        </authorList>
    </citation>
    <scope>NUCLEOTIDE SEQUENCE [LARGE SCALE GENOMIC DNA]</scope>
    <source>
        <strain evidence="2">ATCC 50983 / TXsc</strain>
    </source>
</reference>
<evidence type="ECO:0000313" key="2">
    <source>
        <dbReference type="Proteomes" id="UP000007800"/>
    </source>
</evidence>
<dbReference type="GeneID" id="9063768"/>
<organism evidence="2">
    <name type="scientific">Perkinsus marinus (strain ATCC 50983 / TXsc)</name>
    <dbReference type="NCBI Taxonomy" id="423536"/>
    <lineage>
        <taxon>Eukaryota</taxon>
        <taxon>Sar</taxon>
        <taxon>Alveolata</taxon>
        <taxon>Perkinsozoa</taxon>
        <taxon>Perkinsea</taxon>
        <taxon>Perkinsida</taxon>
        <taxon>Perkinsidae</taxon>
        <taxon>Perkinsus</taxon>
    </lineage>
</organism>
<dbReference type="Proteomes" id="UP000007800">
    <property type="component" value="Unassembled WGS sequence"/>
</dbReference>
<name>C5KFS6_PERM5</name>
<dbReference type="RefSeq" id="XP_002784871.1">
    <property type="nucleotide sequence ID" value="XM_002784825.1"/>
</dbReference>
<proteinExistence type="predicted"/>
<keyword evidence="2" id="KW-1185">Reference proteome</keyword>
<dbReference type="EMBL" id="GG672859">
    <property type="protein sequence ID" value="EER16667.1"/>
    <property type="molecule type" value="Genomic_DNA"/>
</dbReference>
<accession>C5KFS6</accession>
<gene>
    <name evidence="1" type="ORF">Pmar_PMAR010317</name>
</gene>
<dbReference type="AlphaFoldDB" id="C5KFS6"/>
<dbReference type="InParanoid" id="C5KFS6"/>
<evidence type="ECO:0000313" key="1">
    <source>
        <dbReference type="EMBL" id="EER16667.1"/>
    </source>
</evidence>